<dbReference type="PRINTS" id="PR00723">
    <property type="entry name" value="SUBTILISIN"/>
</dbReference>
<feature type="active site" description="Charge relay system" evidence="5">
    <location>
        <position position="404"/>
    </location>
</feature>
<keyword evidence="3 5" id="KW-0378">Hydrolase</keyword>
<dbReference type="InterPro" id="IPR015500">
    <property type="entry name" value="Peptidase_S8_subtilisin-rel"/>
</dbReference>
<dbReference type="SUPFAM" id="SSF52743">
    <property type="entry name" value="Subtilisin-like"/>
    <property type="match status" value="1"/>
</dbReference>
<dbReference type="PANTHER" id="PTHR43806:SF11">
    <property type="entry name" value="CEREVISIN-RELATED"/>
    <property type="match status" value="1"/>
</dbReference>
<evidence type="ECO:0000256" key="4">
    <source>
        <dbReference type="ARBA" id="ARBA00022825"/>
    </source>
</evidence>
<feature type="region of interest" description="Disordered" evidence="6">
    <location>
        <begin position="98"/>
        <end position="119"/>
    </location>
</feature>
<dbReference type="AlphaFoldDB" id="A0AAN8MMW5"/>
<gene>
    <name evidence="9" type="ORF">TWF718_002146</name>
</gene>
<evidence type="ECO:0000256" key="6">
    <source>
        <dbReference type="SAM" id="MobiDB-lite"/>
    </source>
</evidence>
<dbReference type="Gene3D" id="3.40.50.200">
    <property type="entry name" value="Peptidase S8/S53 domain"/>
    <property type="match status" value="1"/>
</dbReference>
<dbReference type="InterPro" id="IPR036852">
    <property type="entry name" value="Peptidase_S8/S53_dom_sf"/>
</dbReference>
<protein>
    <recommendedName>
        <fullName evidence="8">Peptidase S8/S53 domain-containing protein</fullName>
    </recommendedName>
</protein>
<keyword evidence="7" id="KW-1133">Transmembrane helix</keyword>
<dbReference type="Proteomes" id="UP001313282">
    <property type="component" value="Unassembled WGS sequence"/>
</dbReference>
<comment type="similarity">
    <text evidence="1 5">Belongs to the peptidase S8 family.</text>
</comment>
<feature type="transmembrane region" description="Helical" evidence="7">
    <location>
        <begin position="60"/>
        <end position="82"/>
    </location>
</feature>
<dbReference type="InterPro" id="IPR050131">
    <property type="entry name" value="Peptidase_S8_subtilisin-like"/>
</dbReference>
<feature type="active site" description="Charge relay system" evidence="5">
    <location>
        <position position="174"/>
    </location>
</feature>
<proteinExistence type="inferred from homology"/>
<dbReference type="GO" id="GO:0004252">
    <property type="term" value="F:serine-type endopeptidase activity"/>
    <property type="evidence" value="ECO:0007669"/>
    <property type="project" value="UniProtKB-UniRule"/>
</dbReference>
<keyword evidence="10" id="KW-1185">Reference proteome</keyword>
<evidence type="ECO:0000313" key="9">
    <source>
        <dbReference type="EMBL" id="KAK6331597.1"/>
    </source>
</evidence>
<reference evidence="9 10" key="1">
    <citation type="submission" date="2019-10" db="EMBL/GenBank/DDBJ databases">
        <authorList>
            <person name="Palmer J.M."/>
        </authorList>
    </citation>
    <scope>NUCLEOTIDE SEQUENCE [LARGE SCALE GENOMIC DNA]</scope>
    <source>
        <strain evidence="9 10">TWF718</strain>
    </source>
</reference>
<evidence type="ECO:0000256" key="5">
    <source>
        <dbReference type="PROSITE-ProRule" id="PRU01240"/>
    </source>
</evidence>
<dbReference type="InterPro" id="IPR000209">
    <property type="entry name" value="Peptidase_S8/S53_dom"/>
</dbReference>
<keyword evidence="4 5" id="KW-0720">Serine protease</keyword>
<feature type="active site" description="Charge relay system" evidence="5">
    <location>
        <position position="221"/>
    </location>
</feature>
<evidence type="ECO:0000259" key="8">
    <source>
        <dbReference type="Pfam" id="PF00082"/>
    </source>
</evidence>
<dbReference type="CDD" id="cd00306">
    <property type="entry name" value="Peptidases_S8_S53"/>
    <property type="match status" value="1"/>
</dbReference>
<accession>A0AAN8MMW5</accession>
<feature type="compositionally biased region" description="Basic and acidic residues" evidence="6">
    <location>
        <begin position="99"/>
        <end position="118"/>
    </location>
</feature>
<keyword evidence="2 5" id="KW-0645">Protease</keyword>
<sequence length="496" mass="55265">MAMLNDSRNSDFGRYSAQTVTSFAQFLYDSAAHEARPPIPVDNLLIEPLHSTGEYDVQDIRYMAVAYFVSGIIFASIINAIYQKRTLLASQKTISPPKESIEESVSKSQPEETKHHDLGGLGIIDYNRPDYKEKIKHWQSYKNNYLEPFKPDPIYEELEEFEDQYLQINVLLIDSGIDATHEALKFREENIQPWHDYTDTNSMEGGSTAGSGSSLVDDFGHGTCGADIIGSISESAVIYSARVSKDGRNVEPTIVAKAISDAVNKMGEIEFHFIIMPLAFPEDCEGLDELEKAINDAAEMGITLIAAAGNVGNCRDPQPPACYPSVICALSCDGRGTPSGFSPSIRLAEGDQREFLVPGEGIECAWIQPGRCHRQERNELQGLGRVLTIGPDEKRGFTYVSGTSFACSVLGGISMVVLEKVYEIALREHNDPESANSKVNYIRKHFLRDILSQMTRPERRAYLLAPTQVTVEVLQRYLDRARAELDKLELNHEWTP</sequence>
<evidence type="ECO:0000256" key="7">
    <source>
        <dbReference type="SAM" id="Phobius"/>
    </source>
</evidence>
<keyword evidence="7" id="KW-0812">Transmembrane</keyword>
<dbReference type="Pfam" id="PF00082">
    <property type="entry name" value="Peptidase_S8"/>
    <property type="match status" value="1"/>
</dbReference>
<dbReference type="EMBL" id="JAVHNR010000010">
    <property type="protein sequence ID" value="KAK6331597.1"/>
    <property type="molecule type" value="Genomic_DNA"/>
</dbReference>
<keyword evidence="7" id="KW-0472">Membrane</keyword>
<evidence type="ECO:0000256" key="1">
    <source>
        <dbReference type="ARBA" id="ARBA00011073"/>
    </source>
</evidence>
<evidence type="ECO:0000256" key="2">
    <source>
        <dbReference type="ARBA" id="ARBA00022670"/>
    </source>
</evidence>
<evidence type="ECO:0000313" key="10">
    <source>
        <dbReference type="Proteomes" id="UP001313282"/>
    </source>
</evidence>
<comment type="caution">
    <text evidence="9">The sequence shown here is derived from an EMBL/GenBank/DDBJ whole genome shotgun (WGS) entry which is preliminary data.</text>
</comment>
<organism evidence="9 10">
    <name type="scientific">Orbilia javanica</name>
    <dbReference type="NCBI Taxonomy" id="47235"/>
    <lineage>
        <taxon>Eukaryota</taxon>
        <taxon>Fungi</taxon>
        <taxon>Dikarya</taxon>
        <taxon>Ascomycota</taxon>
        <taxon>Pezizomycotina</taxon>
        <taxon>Orbiliomycetes</taxon>
        <taxon>Orbiliales</taxon>
        <taxon>Orbiliaceae</taxon>
        <taxon>Orbilia</taxon>
    </lineage>
</organism>
<evidence type="ECO:0000256" key="3">
    <source>
        <dbReference type="ARBA" id="ARBA00022801"/>
    </source>
</evidence>
<dbReference type="GO" id="GO:0006508">
    <property type="term" value="P:proteolysis"/>
    <property type="evidence" value="ECO:0007669"/>
    <property type="project" value="UniProtKB-KW"/>
</dbReference>
<dbReference type="PROSITE" id="PS51892">
    <property type="entry name" value="SUBTILASE"/>
    <property type="match status" value="1"/>
</dbReference>
<name>A0AAN8MMW5_9PEZI</name>
<dbReference type="PANTHER" id="PTHR43806">
    <property type="entry name" value="PEPTIDASE S8"/>
    <property type="match status" value="1"/>
</dbReference>
<feature type="domain" description="Peptidase S8/S53" evidence="8">
    <location>
        <begin position="170"/>
        <end position="420"/>
    </location>
</feature>